<proteinExistence type="predicted"/>
<evidence type="ECO:0000313" key="1">
    <source>
        <dbReference type="EMBL" id="MPM66771.1"/>
    </source>
</evidence>
<dbReference type="AlphaFoldDB" id="A0A645BQB1"/>
<name>A0A645BQB1_9ZZZZ</name>
<sequence length="39" mass="4576">MRLITAVQLWRMIINAVGLYSEKLMGFLDLRPTYMTESL</sequence>
<organism evidence="1">
    <name type="scientific">bioreactor metagenome</name>
    <dbReference type="NCBI Taxonomy" id="1076179"/>
    <lineage>
        <taxon>unclassified sequences</taxon>
        <taxon>metagenomes</taxon>
        <taxon>ecological metagenomes</taxon>
    </lineage>
</organism>
<protein>
    <submittedName>
        <fullName evidence="1">Uncharacterized protein</fullName>
    </submittedName>
</protein>
<accession>A0A645BQB1</accession>
<dbReference type="EMBL" id="VSSQ01021287">
    <property type="protein sequence ID" value="MPM66771.1"/>
    <property type="molecule type" value="Genomic_DNA"/>
</dbReference>
<comment type="caution">
    <text evidence="1">The sequence shown here is derived from an EMBL/GenBank/DDBJ whole genome shotgun (WGS) entry which is preliminary data.</text>
</comment>
<gene>
    <name evidence="1" type="ORF">SDC9_113682</name>
</gene>
<reference evidence="1" key="1">
    <citation type="submission" date="2019-08" db="EMBL/GenBank/DDBJ databases">
        <authorList>
            <person name="Kucharzyk K."/>
            <person name="Murdoch R.W."/>
            <person name="Higgins S."/>
            <person name="Loffler F."/>
        </authorList>
    </citation>
    <scope>NUCLEOTIDE SEQUENCE</scope>
</reference>